<organism evidence="2">
    <name type="scientific">Tetraodon nigroviridis</name>
    <name type="common">Spotted green pufferfish</name>
    <name type="synonym">Chelonodon nigroviridis</name>
    <dbReference type="NCBI Taxonomy" id="99883"/>
    <lineage>
        <taxon>Eukaryota</taxon>
        <taxon>Metazoa</taxon>
        <taxon>Chordata</taxon>
        <taxon>Craniata</taxon>
        <taxon>Vertebrata</taxon>
        <taxon>Euteleostomi</taxon>
        <taxon>Actinopterygii</taxon>
        <taxon>Neopterygii</taxon>
        <taxon>Teleostei</taxon>
        <taxon>Neoteleostei</taxon>
        <taxon>Acanthomorphata</taxon>
        <taxon>Eupercaria</taxon>
        <taxon>Tetraodontiformes</taxon>
        <taxon>Tetradontoidea</taxon>
        <taxon>Tetraodontidae</taxon>
        <taxon>Tetraodon</taxon>
    </lineage>
</organism>
<accession>Q4RJM8</accession>
<sequence length="75" mass="8483">MRAALCFLLWTTYLLLAASEVKFLDRRERRGRAEPPSVQSRSGAGLCANVSPTRCTTKHWAASFIKLQTQTKEQK</sequence>
<evidence type="ECO:0000256" key="1">
    <source>
        <dbReference type="SAM" id="SignalP"/>
    </source>
</evidence>
<gene>
    <name evidence="2" type="ORF">GSTENG00033365001</name>
</gene>
<dbReference type="AlphaFoldDB" id="Q4RJM8"/>
<proteinExistence type="predicted"/>
<dbReference type="KEGG" id="tng:GSTEN00033365G001"/>
<name>Q4RJM8_TETNG</name>
<feature type="signal peptide" evidence="1">
    <location>
        <begin position="1"/>
        <end position="17"/>
    </location>
</feature>
<dbReference type="EMBL" id="CAAE01015037">
    <property type="protein sequence ID" value="CAG11404.1"/>
    <property type="molecule type" value="Genomic_DNA"/>
</dbReference>
<evidence type="ECO:0000313" key="2">
    <source>
        <dbReference type="EMBL" id="CAG11404.1"/>
    </source>
</evidence>
<reference evidence="2" key="1">
    <citation type="journal article" date="2004" name="Nature">
        <title>Genome duplication in the teleost fish Tetraodon nigroviridis reveals the early vertebrate proto-karyotype.</title>
        <authorList>
            <person name="Jaillon O."/>
            <person name="Aury J.-M."/>
            <person name="Brunet F."/>
            <person name="Petit J.-L."/>
            <person name="Stange-Thomann N."/>
            <person name="Mauceli E."/>
            <person name="Bouneau L."/>
            <person name="Fischer C."/>
            <person name="Ozouf-Costaz C."/>
            <person name="Bernot A."/>
            <person name="Nicaud S."/>
            <person name="Jaffe D."/>
            <person name="Fisher S."/>
            <person name="Lutfalla G."/>
            <person name="Dossat C."/>
            <person name="Segurens B."/>
            <person name="Dasilva C."/>
            <person name="Salanoubat M."/>
            <person name="Levy M."/>
            <person name="Boudet N."/>
            <person name="Castellano S."/>
            <person name="Anthouard V."/>
            <person name="Jubin C."/>
            <person name="Castelli V."/>
            <person name="Katinka M."/>
            <person name="Vacherie B."/>
            <person name="Biemont C."/>
            <person name="Skalli Z."/>
            <person name="Cattolico L."/>
            <person name="Poulain J."/>
            <person name="De Berardinis V."/>
            <person name="Cruaud C."/>
            <person name="Duprat S."/>
            <person name="Brottier P."/>
            <person name="Coutanceau J.-P."/>
            <person name="Gouzy J."/>
            <person name="Parra G."/>
            <person name="Lardier G."/>
            <person name="Chapple C."/>
            <person name="McKernan K.J."/>
            <person name="McEwan P."/>
            <person name="Bosak S."/>
            <person name="Kellis M."/>
            <person name="Volff J.-N."/>
            <person name="Guigo R."/>
            <person name="Zody M.C."/>
            <person name="Mesirov J."/>
            <person name="Lindblad-Toh K."/>
            <person name="Birren B."/>
            <person name="Nusbaum C."/>
            <person name="Kahn D."/>
            <person name="Robinson-Rechavi M."/>
            <person name="Laudet V."/>
            <person name="Schachter V."/>
            <person name="Quetier F."/>
            <person name="Saurin W."/>
            <person name="Scarpelli C."/>
            <person name="Wincker P."/>
            <person name="Lander E.S."/>
            <person name="Weissenbach J."/>
            <person name="Roest Crollius H."/>
        </authorList>
    </citation>
    <scope>NUCLEOTIDE SEQUENCE [LARGE SCALE GENOMIC DNA]</scope>
</reference>
<reference evidence="2" key="2">
    <citation type="submission" date="2004-02" db="EMBL/GenBank/DDBJ databases">
        <authorList>
            <consortium name="Genoscope"/>
            <consortium name="Whitehead Institute Centre for Genome Research"/>
        </authorList>
    </citation>
    <scope>NUCLEOTIDE SEQUENCE</scope>
</reference>
<protein>
    <submittedName>
        <fullName evidence="2">Chromosome 3 SCAF15037, whole genome shotgun sequence</fullName>
    </submittedName>
</protein>
<keyword evidence="1" id="KW-0732">Signal</keyword>
<feature type="chain" id="PRO_5004243101" evidence="1">
    <location>
        <begin position="18"/>
        <end position="75"/>
    </location>
</feature>